<keyword evidence="9" id="KW-0964">Secreted</keyword>
<evidence type="ECO:0000313" key="10">
    <source>
        <dbReference type="EMBL" id="STQ85441.1"/>
    </source>
</evidence>
<evidence type="ECO:0000256" key="4">
    <source>
        <dbReference type="ARBA" id="ARBA00022737"/>
    </source>
</evidence>
<evidence type="ECO:0000313" key="11">
    <source>
        <dbReference type="Proteomes" id="UP000255139"/>
    </source>
</evidence>
<feature type="signal peptide" evidence="9">
    <location>
        <begin position="1"/>
        <end position="20"/>
    </location>
</feature>
<dbReference type="EMBL" id="UGJE01000002">
    <property type="protein sequence ID" value="STQ85441.1"/>
    <property type="molecule type" value="Genomic_DNA"/>
</dbReference>
<organism evidence="10 11">
    <name type="scientific">Helicobacter muridarum</name>
    <dbReference type="NCBI Taxonomy" id="216"/>
    <lineage>
        <taxon>Bacteria</taxon>
        <taxon>Pseudomonadati</taxon>
        <taxon>Campylobacterota</taxon>
        <taxon>Epsilonproteobacteria</taxon>
        <taxon>Campylobacterales</taxon>
        <taxon>Helicobacteraceae</taxon>
        <taxon>Helicobacter</taxon>
    </lineage>
</organism>
<name>A0A099TUX0_9HELI</name>
<dbReference type="InterPro" id="IPR006597">
    <property type="entry name" value="Sel1-like"/>
</dbReference>
<sequence length="96" mass="10468">MKKFFTVILASALLSGILIGAESLDDANKAYNEGNYTKAIELYKSLCDKKEAKACASLGYMYRNAKGVSENSNLAQQYYKKACDAGDKESCSSASW</sequence>
<keyword evidence="8" id="KW-0046">Antibiotic resistance</keyword>
<evidence type="ECO:0000256" key="2">
    <source>
        <dbReference type="ARBA" id="ARBA00008486"/>
    </source>
</evidence>
<keyword evidence="6" id="KW-0802">TPR repeat</keyword>
<dbReference type="SUPFAM" id="SSF81901">
    <property type="entry name" value="HCP-like"/>
    <property type="match status" value="1"/>
</dbReference>
<keyword evidence="9" id="KW-0732">Signal</keyword>
<comment type="similarity">
    <text evidence="2 9">Belongs to the hcp beta-lactamase family.</text>
</comment>
<evidence type="ECO:0000256" key="5">
    <source>
        <dbReference type="ARBA" id="ARBA00022801"/>
    </source>
</evidence>
<evidence type="ECO:0000256" key="3">
    <source>
        <dbReference type="ARBA" id="ARBA00012865"/>
    </source>
</evidence>
<accession>A0A099TUX0</accession>
<evidence type="ECO:0000256" key="1">
    <source>
        <dbReference type="ARBA" id="ARBA00001526"/>
    </source>
</evidence>
<keyword evidence="7" id="KW-1015">Disulfide bond</keyword>
<dbReference type="AlphaFoldDB" id="A0A099TUX0"/>
<dbReference type="GO" id="GO:0008800">
    <property type="term" value="F:beta-lactamase activity"/>
    <property type="evidence" value="ECO:0007669"/>
    <property type="project" value="UniProtKB-UniRule"/>
</dbReference>
<dbReference type="Gene3D" id="1.25.40.10">
    <property type="entry name" value="Tetratricopeptide repeat domain"/>
    <property type="match status" value="1"/>
</dbReference>
<evidence type="ECO:0000256" key="7">
    <source>
        <dbReference type="ARBA" id="ARBA00023157"/>
    </source>
</evidence>
<dbReference type="GO" id="GO:0005576">
    <property type="term" value="C:extracellular region"/>
    <property type="evidence" value="ECO:0007669"/>
    <property type="project" value="UniProtKB-SubCell"/>
</dbReference>
<dbReference type="Pfam" id="PF08238">
    <property type="entry name" value="Sel1"/>
    <property type="match status" value="2"/>
</dbReference>
<dbReference type="SMART" id="SM00671">
    <property type="entry name" value="SEL1"/>
    <property type="match status" value="1"/>
</dbReference>
<keyword evidence="4" id="KW-0677">Repeat</keyword>
<dbReference type="EC" id="3.5.2.6" evidence="3 9"/>
<keyword evidence="5 9" id="KW-0378">Hydrolase</keyword>
<evidence type="ECO:0000256" key="8">
    <source>
        <dbReference type="ARBA" id="ARBA00023251"/>
    </source>
</evidence>
<dbReference type="PANTHER" id="PTHR13891:SF1">
    <property type="entry name" value="CYTOCHROME C OXIDASE ASSEMBLY FACTOR 7"/>
    <property type="match status" value="1"/>
</dbReference>
<dbReference type="GO" id="GO:0046677">
    <property type="term" value="P:response to antibiotic"/>
    <property type="evidence" value="ECO:0007669"/>
    <property type="project" value="UniProtKB-KW"/>
</dbReference>
<dbReference type="RefSeq" id="WP_034559716.1">
    <property type="nucleotide sequence ID" value="NZ_FZML01000007.1"/>
</dbReference>
<gene>
    <name evidence="10" type="primary">hcpD_2</name>
    <name evidence="10" type="ORF">NCTC12714_00226</name>
</gene>
<evidence type="ECO:0000256" key="6">
    <source>
        <dbReference type="ARBA" id="ARBA00022803"/>
    </source>
</evidence>
<feature type="chain" id="PRO_5036516550" description="Beta-lactamase" evidence="9">
    <location>
        <begin position="21"/>
        <end position="96"/>
    </location>
</feature>
<protein>
    <recommendedName>
        <fullName evidence="3 9">Beta-lactamase</fullName>
        <ecNumber evidence="3 9">3.5.2.6</ecNumber>
    </recommendedName>
</protein>
<dbReference type="Proteomes" id="UP000255139">
    <property type="component" value="Unassembled WGS sequence"/>
</dbReference>
<comment type="function">
    <text evidence="9">Hydrolyzes 6-aminopenicillinic acid and 7-aminocephalosporanic acid (ACA) derivatives.</text>
</comment>
<comment type="catalytic activity">
    <reaction evidence="1 9">
        <text>a beta-lactam + H2O = a substituted beta-amino acid</text>
        <dbReference type="Rhea" id="RHEA:20401"/>
        <dbReference type="ChEBI" id="CHEBI:15377"/>
        <dbReference type="ChEBI" id="CHEBI:35627"/>
        <dbReference type="ChEBI" id="CHEBI:140347"/>
        <dbReference type="EC" id="3.5.2.6"/>
    </reaction>
</comment>
<reference evidence="10 11" key="1">
    <citation type="submission" date="2018-06" db="EMBL/GenBank/DDBJ databases">
        <authorList>
            <consortium name="Pathogen Informatics"/>
            <person name="Doyle S."/>
        </authorList>
    </citation>
    <scope>NUCLEOTIDE SEQUENCE [LARGE SCALE GENOMIC DNA]</scope>
    <source>
        <strain evidence="10 11">NCTC12714</strain>
    </source>
</reference>
<proteinExistence type="inferred from homology"/>
<comment type="subcellular location">
    <subcellularLocation>
        <location evidence="9">Secreted</location>
    </subcellularLocation>
</comment>
<evidence type="ECO:0000256" key="9">
    <source>
        <dbReference type="RuleBase" id="RU366075"/>
    </source>
</evidence>
<keyword evidence="11" id="KW-1185">Reference proteome</keyword>
<dbReference type="PANTHER" id="PTHR13891">
    <property type="entry name" value="CYTOCHROME C OXIDASE ASSEMBLY FACTOR 7"/>
    <property type="match status" value="1"/>
</dbReference>
<dbReference type="InterPro" id="IPR011990">
    <property type="entry name" value="TPR-like_helical_dom_sf"/>
</dbReference>
<dbReference type="InterPro" id="IPR040239">
    <property type="entry name" value="HcpB-like"/>
</dbReference>